<sequence length="122" mass="13614">MRIFKNKFITKFARKQGISDQELKEAVARAESGLVDADLGGGVIKQRIARKGQGKSGGYRSIILFKCGDKAFFVYGFAKSERENISHAELMEFKTFAATYLNVSSIQLDRLVELGIFTEITP</sequence>
<evidence type="ECO:0000313" key="2">
    <source>
        <dbReference type="Proteomes" id="UP001201397"/>
    </source>
</evidence>
<reference evidence="1" key="1">
    <citation type="submission" date="2022-01" db="EMBL/GenBank/DDBJ databases">
        <title>Neisseria sp. ZJ104.</title>
        <authorList>
            <person name="Yang C."/>
        </authorList>
    </citation>
    <scope>NUCLEOTIDE SEQUENCE</scope>
    <source>
        <strain evidence="1">ZJ104</strain>
    </source>
</reference>
<dbReference type="Proteomes" id="UP001201397">
    <property type="component" value="Unassembled WGS sequence"/>
</dbReference>
<dbReference type="EMBL" id="JAKKDL010000001">
    <property type="protein sequence ID" value="MCF7528817.1"/>
    <property type="molecule type" value="Genomic_DNA"/>
</dbReference>
<accession>A0AAW5AGA7</accession>
<dbReference type="PIRSF" id="PIRSF018634">
    <property type="entry name" value="UCP018634"/>
    <property type="match status" value="1"/>
</dbReference>
<dbReference type="Pfam" id="PF06296">
    <property type="entry name" value="RelE"/>
    <property type="match status" value="1"/>
</dbReference>
<gene>
    <name evidence="1" type="ORF">L4H06_00985</name>
</gene>
<dbReference type="RefSeq" id="WP_237092257.1">
    <property type="nucleotide sequence ID" value="NZ_JAKKDL010000001.1"/>
</dbReference>
<name>A0AAW5AGA7_9NEIS</name>
<proteinExistence type="predicted"/>
<dbReference type="InterPro" id="IPR009387">
    <property type="entry name" value="HigB-2"/>
</dbReference>
<protein>
    <submittedName>
        <fullName evidence="1">Type II toxin-antitoxin system RelE/ParE family toxin</fullName>
    </submittedName>
</protein>
<evidence type="ECO:0000313" key="1">
    <source>
        <dbReference type="EMBL" id="MCF7528817.1"/>
    </source>
</evidence>
<dbReference type="AlphaFoldDB" id="A0AAW5AGA7"/>
<organism evidence="1 2">
    <name type="scientific">Neisseria lisongii</name>
    <dbReference type="NCBI Taxonomy" id="2912188"/>
    <lineage>
        <taxon>Bacteria</taxon>
        <taxon>Pseudomonadati</taxon>
        <taxon>Pseudomonadota</taxon>
        <taxon>Betaproteobacteria</taxon>
        <taxon>Neisseriales</taxon>
        <taxon>Neisseriaceae</taxon>
        <taxon>Neisseria</taxon>
    </lineage>
</organism>
<comment type="caution">
    <text evidence="1">The sequence shown here is derived from an EMBL/GenBank/DDBJ whole genome shotgun (WGS) entry which is preliminary data.</text>
</comment>